<protein>
    <submittedName>
        <fullName evidence="1">Uncharacterized protein</fullName>
    </submittedName>
</protein>
<accession>A0A699JKZ7</accession>
<dbReference type="AlphaFoldDB" id="A0A699JKZ7"/>
<comment type="caution">
    <text evidence="1">The sequence shown here is derived from an EMBL/GenBank/DDBJ whole genome shotgun (WGS) entry which is preliminary data.</text>
</comment>
<name>A0A699JKZ7_TANCI</name>
<organism evidence="1">
    <name type="scientific">Tanacetum cinerariifolium</name>
    <name type="common">Dalmatian daisy</name>
    <name type="synonym">Chrysanthemum cinerariifolium</name>
    <dbReference type="NCBI Taxonomy" id="118510"/>
    <lineage>
        <taxon>Eukaryota</taxon>
        <taxon>Viridiplantae</taxon>
        <taxon>Streptophyta</taxon>
        <taxon>Embryophyta</taxon>
        <taxon>Tracheophyta</taxon>
        <taxon>Spermatophyta</taxon>
        <taxon>Magnoliopsida</taxon>
        <taxon>eudicotyledons</taxon>
        <taxon>Gunneridae</taxon>
        <taxon>Pentapetalae</taxon>
        <taxon>asterids</taxon>
        <taxon>campanulids</taxon>
        <taxon>Asterales</taxon>
        <taxon>Asteraceae</taxon>
        <taxon>Asteroideae</taxon>
        <taxon>Anthemideae</taxon>
        <taxon>Anthemidinae</taxon>
        <taxon>Tanacetum</taxon>
    </lineage>
</organism>
<gene>
    <name evidence="1" type="ORF">Tci_615304</name>
</gene>
<proteinExistence type="predicted"/>
<feature type="non-terminal residue" evidence="1">
    <location>
        <position position="1"/>
    </location>
</feature>
<reference evidence="1" key="1">
    <citation type="journal article" date="2019" name="Sci. Rep.">
        <title>Draft genome of Tanacetum cinerariifolium, the natural source of mosquito coil.</title>
        <authorList>
            <person name="Yamashiro T."/>
            <person name="Shiraishi A."/>
            <person name="Satake H."/>
            <person name="Nakayama K."/>
        </authorList>
    </citation>
    <scope>NUCLEOTIDE SEQUENCE</scope>
</reference>
<sequence>DLGTCSRMLYRLVILNFLTPDEVFSNAMAFGGNTRDLGSFGEEMDEITDLHQILEEVLLIAHGDGVAGITRRRRDPSGDDIRDLVTASGHGRLNEDLESSM</sequence>
<evidence type="ECO:0000313" key="1">
    <source>
        <dbReference type="EMBL" id="GFA43332.1"/>
    </source>
</evidence>
<dbReference type="EMBL" id="BKCJ010423194">
    <property type="protein sequence ID" value="GFA43332.1"/>
    <property type="molecule type" value="Genomic_DNA"/>
</dbReference>